<dbReference type="Pfam" id="PF06568">
    <property type="entry name" value="YjiS-like"/>
    <property type="match status" value="1"/>
</dbReference>
<reference evidence="2 3" key="2">
    <citation type="journal article" date="2021" name="Int. J. Syst. Evol. Microbiol.">
        <title>Roseibium litorale sp. nov., isolated from a tidal flat sediment and proposal for the reclassification of Labrenzia polysiphoniae as Roseibium polysiphoniae comb. nov.</title>
        <authorList>
            <person name="Liu Y."/>
            <person name="Pei T."/>
            <person name="Du J."/>
            <person name="Chao M."/>
            <person name="Deng M.R."/>
            <person name="Zhu H."/>
        </authorList>
    </citation>
    <scope>NUCLEOTIDE SEQUENCE [LARGE SCALE GENOMIC DNA]</scope>
    <source>
        <strain evidence="2 3">4C16A</strain>
    </source>
</reference>
<organism evidence="2 3">
    <name type="scientific">Roseibium litorale</name>
    <dbReference type="NCBI Taxonomy" id="2803841"/>
    <lineage>
        <taxon>Bacteria</taxon>
        <taxon>Pseudomonadati</taxon>
        <taxon>Pseudomonadota</taxon>
        <taxon>Alphaproteobacteria</taxon>
        <taxon>Hyphomicrobiales</taxon>
        <taxon>Stappiaceae</taxon>
        <taxon>Roseibium</taxon>
    </lineage>
</organism>
<comment type="caution">
    <text evidence="2">The sequence shown here is derived from an EMBL/GenBank/DDBJ whole genome shotgun (WGS) entry which is preliminary data.</text>
</comment>
<sequence length="49" mass="5839">MFSNVARKYQNWKRYRSVYNELSQLSSRQLSDIGINRSDIDPLARSMSR</sequence>
<feature type="domain" description="YjiS-like" evidence="1">
    <location>
        <begin position="5"/>
        <end position="41"/>
    </location>
</feature>
<keyword evidence="3" id="KW-1185">Reference proteome</keyword>
<name>A0ABR9CU32_9HYPH</name>
<proteinExistence type="predicted"/>
<accession>A0ABR9CU32</accession>
<evidence type="ECO:0000313" key="2">
    <source>
        <dbReference type="EMBL" id="MBD8894365.1"/>
    </source>
</evidence>
<dbReference type="InterPro" id="IPR009506">
    <property type="entry name" value="YjiS-like"/>
</dbReference>
<evidence type="ECO:0000313" key="3">
    <source>
        <dbReference type="Proteomes" id="UP000632063"/>
    </source>
</evidence>
<protein>
    <submittedName>
        <fullName evidence="2">DUF1127 domain-containing protein</fullName>
    </submittedName>
</protein>
<gene>
    <name evidence="2" type="ORF">IG616_22720</name>
</gene>
<evidence type="ECO:0000259" key="1">
    <source>
        <dbReference type="Pfam" id="PF06568"/>
    </source>
</evidence>
<reference evidence="3" key="1">
    <citation type="submission" date="2020-09" db="EMBL/GenBank/DDBJ databases">
        <title>The genome sequence of strain Labrenzia suaedae 4C16A.</title>
        <authorList>
            <person name="Liu Y."/>
        </authorList>
    </citation>
    <scope>NUCLEOTIDE SEQUENCE [LARGE SCALE GENOMIC DNA]</scope>
    <source>
        <strain evidence="3">4C16A</strain>
    </source>
</reference>
<dbReference type="RefSeq" id="WP_192151259.1">
    <property type="nucleotide sequence ID" value="NZ_JACYXI010000030.1"/>
</dbReference>
<dbReference type="EMBL" id="JACYXI010000030">
    <property type="protein sequence ID" value="MBD8894365.1"/>
    <property type="molecule type" value="Genomic_DNA"/>
</dbReference>
<dbReference type="Proteomes" id="UP000632063">
    <property type="component" value="Unassembled WGS sequence"/>
</dbReference>